<evidence type="ECO:0000259" key="8">
    <source>
        <dbReference type="PROSITE" id="PS51900"/>
    </source>
</evidence>
<dbReference type="Proteomes" id="UP000316476">
    <property type="component" value="Unassembled WGS sequence"/>
</dbReference>
<dbReference type="EMBL" id="SJPZ01000001">
    <property type="protein sequence ID" value="TWU64513.1"/>
    <property type="molecule type" value="Genomic_DNA"/>
</dbReference>
<dbReference type="Gene3D" id="1.10.150.130">
    <property type="match status" value="1"/>
</dbReference>
<keyword evidence="3 5" id="KW-0238">DNA-binding</keyword>
<dbReference type="GO" id="GO:0015074">
    <property type="term" value="P:DNA integration"/>
    <property type="evidence" value="ECO:0007669"/>
    <property type="project" value="UniProtKB-KW"/>
</dbReference>
<comment type="similarity">
    <text evidence="1">Belongs to the 'phage' integrase family.</text>
</comment>
<keyword evidence="2" id="KW-0229">DNA integration</keyword>
<dbReference type="InterPro" id="IPR011010">
    <property type="entry name" value="DNA_brk_join_enz"/>
</dbReference>
<evidence type="ECO:0000256" key="4">
    <source>
        <dbReference type="ARBA" id="ARBA00023172"/>
    </source>
</evidence>
<dbReference type="GO" id="GO:0006310">
    <property type="term" value="P:DNA recombination"/>
    <property type="evidence" value="ECO:0007669"/>
    <property type="project" value="UniProtKB-KW"/>
</dbReference>
<dbReference type="InterPro" id="IPR010998">
    <property type="entry name" value="Integrase_recombinase_N"/>
</dbReference>
<proteinExistence type="inferred from homology"/>
<evidence type="ECO:0000256" key="5">
    <source>
        <dbReference type="PROSITE-ProRule" id="PRU01248"/>
    </source>
</evidence>
<feature type="domain" description="Core-binding (CB)" evidence="8">
    <location>
        <begin position="60"/>
        <end position="138"/>
    </location>
</feature>
<dbReference type="InterPro" id="IPR050090">
    <property type="entry name" value="Tyrosine_recombinase_XerCD"/>
</dbReference>
<evidence type="ECO:0000313" key="9">
    <source>
        <dbReference type="EMBL" id="TWU64513.1"/>
    </source>
</evidence>
<dbReference type="PANTHER" id="PTHR30349">
    <property type="entry name" value="PHAGE INTEGRASE-RELATED"/>
    <property type="match status" value="1"/>
</dbReference>
<organism evidence="9 10">
    <name type="scientific">Crateriforma conspicua</name>
    <dbReference type="NCBI Taxonomy" id="2527996"/>
    <lineage>
        <taxon>Bacteria</taxon>
        <taxon>Pseudomonadati</taxon>
        <taxon>Planctomycetota</taxon>
        <taxon>Planctomycetia</taxon>
        <taxon>Planctomycetales</taxon>
        <taxon>Planctomycetaceae</taxon>
        <taxon>Crateriforma</taxon>
    </lineage>
</organism>
<dbReference type="PROSITE" id="PS51898">
    <property type="entry name" value="TYR_RECOMBINASE"/>
    <property type="match status" value="1"/>
</dbReference>
<keyword evidence="4" id="KW-0233">DNA recombination</keyword>
<evidence type="ECO:0000313" key="10">
    <source>
        <dbReference type="Proteomes" id="UP000316476"/>
    </source>
</evidence>
<dbReference type="PROSITE" id="PS51900">
    <property type="entry name" value="CB"/>
    <property type="match status" value="1"/>
</dbReference>
<dbReference type="GO" id="GO:0003677">
    <property type="term" value="F:DNA binding"/>
    <property type="evidence" value="ECO:0007669"/>
    <property type="project" value="UniProtKB-UniRule"/>
</dbReference>
<dbReference type="InterPro" id="IPR044068">
    <property type="entry name" value="CB"/>
</dbReference>
<dbReference type="SUPFAM" id="SSF56349">
    <property type="entry name" value="DNA breaking-rejoining enzymes"/>
    <property type="match status" value="1"/>
</dbReference>
<dbReference type="Pfam" id="PF13102">
    <property type="entry name" value="Phage_int_SAM_5"/>
    <property type="match status" value="1"/>
</dbReference>
<dbReference type="InterPro" id="IPR025269">
    <property type="entry name" value="SAM-like_dom"/>
</dbReference>
<dbReference type="PANTHER" id="PTHR30349:SF64">
    <property type="entry name" value="PROPHAGE INTEGRASE INTD-RELATED"/>
    <property type="match status" value="1"/>
</dbReference>
<feature type="region of interest" description="Disordered" evidence="6">
    <location>
        <begin position="382"/>
        <end position="403"/>
    </location>
</feature>
<dbReference type="InterPro" id="IPR002104">
    <property type="entry name" value="Integrase_catalytic"/>
</dbReference>
<gene>
    <name evidence="9" type="primary">xerD_1</name>
    <name evidence="9" type="ORF">V7x_00570</name>
</gene>
<evidence type="ECO:0000256" key="3">
    <source>
        <dbReference type="ARBA" id="ARBA00023125"/>
    </source>
</evidence>
<reference evidence="9 10" key="1">
    <citation type="submission" date="2019-02" db="EMBL/GenBank/DDBJ databases">
        <title>Deep-cultivation of Planctomycetes and their phenomic and genomic characterization uncovers novel biology.</title>
        <authorList>
            <person name="Wiegand S."/>
            <person name="Jogler M."/>
            <person name="Boedeker C."/>
            <person name="Pinto D."/>
            <person name="Vollmers J."/>
            <person name="Rivas-Marin E."/>
            <person name="Kohn T."/>
            <person name="Peeters S.H."/>
            <person name="Heuer A."/>
            <person name="Rast P."/>
            <person name="Oberbeckmann S."/>
            <person name="Bunk B."/>
            <person name="Jeske O."/>
            <person name="Meyerdierks A."/>
            <person name="Storesund J.E."/>
            <person name="Kallscheuer N."/>
            <person name="Luecker S."/>
            <person name="Lage O.M."/>
            <person name="Pohl T."/>
            <person name="Merkel B.J."/>
            <person name="Hornburger P."/>
            <person name="Mueller R.-W."/>
            <person name="Bruemmer F."/>
            <person name="Labrenz M."/>
            <person name="Spormann A.M."/>
            <person name="Op Den Camp H."/>
            <person name="Overmann J."/>
            <person name="Amann R."/>
            <person name="Jetten M.S.M."/>
            <person name="Mascher T."/>
            <person name="Medema M.H."/>
            <person name="Devos D.P."/>
            <person name="Kaster A.-K."/>
            <person name="Ovreas L."/>
            <person name="Rohde M."/>
            <person name="Galperin M.Y."/>
            <person name="Jogler C."/>
        </authorList>
    </citation>
    <scope>NUCLEOTIDE SEQUENCE [LARGE SCALE GENOMIC DNA]</scope>
    <source>
        <strain evidence="9 10">V7</strain>
    </source>
</reference>
<comment type="caution">
    <text evidence="9">The sequence shown here is derived from an EMBL/GenBank/DDBJ whole genome shotgun (WGS) entry which is preliminary data.</text>
</comment>
<dbReference type="Gene3D" id="1.10.443.10">
    <property type="entry name" value="Intergrase catalytic core"/>
    <property type="match status" value="1"/>
</dbReference>
<dbReference type="OrthoDB" id="255290at2"/>
<dbReference type="InterPro" id="IPR013762">
    <property type="entry name" value="Integrase-like_cat_sf"/>
</dbReference>
<sequence>MHYHTPKPFFRKSRKRWYVQIGGKQINLGPDKEEAFRRYYQLMADAASGIPAVPKTDDNHLVASLCEYFLEWVQRNRSPDTYEWYRYRLQRFVDHHPDLTAAKLRPFHVERWVDSYELSTTSRRNYYRSIKRCLKWAVRQGYIEKNPLELLEVPSGESREIYVPPDEFKRMLEFVTNDDFRDLLVATYTTGCRPQESLRVQTRHVQLEHRRWVFPTSESKGKREPRIVYMSDESQAIVERRIRNAAPNAHIFCNAKGKPWTTEAVNCAFDRLQERMGRAVLKELNLDVSDEEVRAFIPKLSPTKREKGKLREKRPAELRYEAVKKLRGRLRRTHATRYSLYAFRHSWATNSLKRGLDALTVAVLMGHRDPSQLARTYQHLGQNPEHMQEQARKAANNKKKKRK</sequence>
<name>A0A5C6FTK4_9PLAN</name>
<feature type="domain" description="Tyr recombinase" evidence="7">
    <location>
        <begin position="158"/>
        <end position="392"/>
    </location>
</feature>
<evidence type="ECO:0000256" key="2">
    <source>
        <dbReference type="ARBA" id="ARBA00022908"/>
    </source>
</evidence>
<dbReference type="RefSeq" id="WP_146410183.1">
    <property type="nucleotide sequence ID" value="NZ_SJPZ01000001.1"/>
</dbReference>
<dbReference type="Pfam" id="PF00589">
    <property type="entry name" value="Phage_integrase"/>
    <property type="match status" value="1"/>
</dbReference>
<dbReference type="AlphaFoldDB" id="A0A5C6FTK4"/>
<evidence type="ECO:0000256" key="6">
    <source>
        <dbReference type="SAM" id="MobiDB-lite"/>
    </source>
</evidence>
<accession>A0A5C6FTK4</accession>
<evidence type="ECO:0000259" key="7">
    <source>
        <dbReference type="PROSITE" id="PS51898"/>
    </source>
</evidence>
<protein>
    <submittedName>
        <fullName evidence="9">Tyrosine recombinase XerD</fullName>
    </submittedName>
</protein>
<evidence type="ECO:0000256" key="1">
    <source>
        <dbReference type="ARBA" id="ARBA00008857"/>
    </source>
</evidence>